<accession>X1ADM0</accession>
<evidence type="ECO:0000313" key="1">
    <source>
        <dbReference type="EMBL" id="GAG80615.1"/>
    </source>
</evidence>
<name>X1ADM0_9ZZZZ</name>
<reference evidence="1" key="1">
    <citation type="journal article" date="2014" name="Front. Microbiol.">
        <title>High frequency of phylogenetically diverse reductive dehalogenase-homologous genes in deep subseafloor sedimentary metagenomes.</title>
        <authorList>
            <person name="Kawai M."/>
            <person name="Futagami T."/>
            <person name="Toyoda A."/>
            <person name="Takaki Y."/>
            <person name="Nishi S."/>
            <person name="Hori S."/>
            <person name="Arai W."/>
            <person name="Tsubouchi T."/>
            <person name="Morono Y."/>
            <person name="Uchiyama I."/>
            <person name="Ito T."/>
            <person name="Fujiyama A."/>
            <person name="Inagaki F."/>
            <person name="Takami H."/>
        </authorList>
    </citation>
    <scope>NUCLEOTIDE SEQUENCE</scope>
    <source>
        <strain evidence="1">Expedition CK06-06</strain>
    </source>
</reference>
<proteinExistence type="predicted"/>
<comment type="caution">
    <text evidence="1">The sequence shown here is derived from an EMBL/GenBank/DDBJ whole genome shotgun (WGS) entry which is preliminary data.</text>
</comment>
<sequence length="60" mass="7045">MRAEIDIKIAYYNTSDGVWELRELLTNSKLELTPKEKKAITDLSNAFDEFDKMTNWGVKY</sequence>
<gene>
    <name evidence="1" type="ORF">S01H4_29481</name>
</gene>
<protein>
    <submittedName>
        <fullName evidence="1">Uncharacterized protein</fullName>
    </submittedName>
</protein>
<organism evidence="1">
    <name type="scientific">marine sediment metagenome</name>
    <dbReference type="NCBI Taxonomy" id="412755"/>
    <lineage>
        <taxon>unclassified sequences</taxon>
        <taxon>metagenomes</taxon>
        <taxon>ecological metagenomes</taxon>
    </lineage>
</organism>
<dbReference type="EMBL" id="BART01015139">
    <property type="protein sequence ID" value="GAG80615.1"/>
    <property type="molecule type" value="Genomic_DNA"/>
</dbReference>
<dbReference type="AlphaFoldDB" id="X1ADM0"/>